<keyword evidence="3" id="KW-1185">Reference proteome</keyword>
<feature type="region of interest" description="Disordered" evidence="1">
    <location>
        <begin position="1146"/>
        <end position="1165"/>
    </location>
</feature>
<evidence type="ECO:0000313" key="3">
    <source>
        <dbReference type="Proteomes" id="UP000698924"/>
    </source>
</evidence>
<dbReference type="RefSeq" id="WP_204970984.1">
    <property type="nucleotide sequence ID" value="NZ_JAAZTS010000002.1"/>
</dbReference>
<comment type="caution">
    <text evidence="2">The sequence shown here is derived from an EMBL/GenBank/DDBJ whole genome shotgun (WGS) entry which is preliminary data.</text>
</comment>
<dbReference type="EMBL" id="JACJMO010000002">
    <property type="protein sequence ID" value="MBM6856495.1"/>
    <property type="molecule type" value="Genomic_DNA"/>
</dbReference>
<name>A0AA40ZRF1_9BACT</name>
<accession>A0AA40ZRF1</accession>
<evidence type="ECO:0000313" key="2">
    <source>
        <dbReference type="EMBL" id="MBM6856495.1"/>
    </source>
</evidence>
<reference evidence="2 3" key="1">
    <citation type="journal article" date="2021" name="Sci. Rep.">
        <title>The distribution of antibiotic resistance genes in chicken gut microbiota commensals.</title>
        <authorList>
            <person name="Juricova H."/>
            <person name="Matiasovicova J."/>
            <person name="Kubasova T."/>
            <person name="Cejkova D."/>
            <person name="Rychlik I."/>
        </authorList>
    </citation>
    <scope>NUCLEOTIDE SEQUENCE [LARGE SCALE GENOMIC DNA]</scope>
    <source>
        <strain evidence="2 3">An421</strain>
    </source>
</reference>
<proteinExistence type="predicted"/>
<sequence>MTTIDIKDISGQLRFTTPINKGAKGKFTLMKEDYIILCFSTPEPIRFCIGDYTDLAGVLDDSLGGRLSKVYEVTDTQSPVPNISTGGYDYQLKMEAYYMKWKNKIFKYIPEGHGQEAGWSLTASLSVHMGIFLRNLKELGYTFRGTDFTFAVDDTVPDKAVALTYSNTNMLDALTMMAEALECEWWVTENVIRFGRCEFGDAVKIELYKEASDMQRSESSGTFATRLYVFGGERNIPVNYRPVNEQVVVNGVVQRRLMLPEGVPYLDAYPGMSQEEAIEEVLIIDDIYPKRIGTISEVTSYNSTVENEDGSMSEATFYRYRDTELEFSKEYIIEGQTLHVIFESGLMNGMDFEVIFNPNGDDPYQWEIIRNEDYGRPLPDDIIKPQDGDKYVLYGYDTSFVSDKLMPEAEQELMQEGQKRLDKMMVDDSTFTVPLYSTWVYEDKVNRTFDVGQRINLINEGFFVDGRVSRVIGWEFNLDIPWDTPTYTIGESAAYSRIGSLEESVGTLTYKGQTFTGSGSSIYVIRTNDSTPASDSNVFSALKSIATFLRKDKTDSTTFLQRFLGGADFGQFTTGMVGGSGARIDQYGDGEMRSLKLRDSLTVPQITFNCIDVISGDKANSFAYGTIKSVDTEQMIAELELLEGQWGTPHVNDFCRGTFHNIIGENATEDKEDANGFWSYSGFSTSYFMPIEILENVAGTYRFRYSLQQGTSVHPIQGMNFFAYGNPTDKTRQSITYETRYYTRRLKDVTTWAINPTKNISMQDGLLDGLVIGGMEMSGYGTYSENNYFTGVQIQFTPEQEENLRGESAYGVVLSEYSGIVTLDENGNVITGFLELSDVYSGESDVYSGESDVVVSNYRLKTRIQAFRGKEELYYSETFGNGKFLVDVEPHGCTCVQQDGVVYITGVTDTNYAYVDIVVNCEGNAEFRQTYTLTFVKDGITPVLIDLDNEMGVLTVDSSGNVTGGLPFSTTVRAYSGNDEIAVEGVTLDVPEGVTATSSGNVVTVQSVSVSTTDRIQISVNATYRYKDTLYIKSATLILAKFSGGEDAVIYDLFPSVQCIKIEKDGSLSTAYISCHIKKVAGQNASFLQTLPEGLTMKFSIDGGVETVYEYRSNISCSNIKDSIRFYLYQGEQMLDAETVFVLSDGQDGDPGKPGDDGSPGVSGCSTRVSEWVVGKEYRNDTGLEDVPIRFLDIALVQNNTLDTGWEAYICKKTHISSTTITYRDTTYWEQTSQNVASLFLSFLLAKNAKIKFLQSNELVIYDSDGNPTTVLSGTLEGDKTRLAIGSTDLDNAPFRVNEKGETWQTNAHIKGEVNATSGAFENVTVASISSKNGTFNIDKDGNTSVKDLTATGGTFKEGTFENITLKKSINTPNDKLYIDAEGNVKIKDLSAEGGSFNRADLTQVRIDGNIIIHNNGNPIFTINDFDGYIDIQVLGAATGSKSSALIYTDRYYKLPPLNGYLKTLSLDDTLIVADDGLFVISINGSLYKFGGAETISGFTEWLDSI</sequence>
<dbReference type="Proteomes" id="UP000698924">
    <property type="component" value="Unassembled WGS sequence"/>
</dbReference>
<protein>
    <submittedName>
        <fullName evidence="2">Uncharacterized protein</fullName>
    </submittedName>
</protein>
<evidence type="ECO:0000256" key="1">
    <source>
        <dbReference type="SAM" id="MobiDB-lite"/>
    </source>
</evidence>
<organism evidence="2 3">
    <name type="scientific">Caecibacteroides pullorum</name>
    <dbReference type="NCBI Taxonomy" id="2725562"/>
    <lineage>
        <taxon>Bacteria</taxon>
        <taxon>Pseudomonadati</taxon>
        <taxon>Bacteroidota</taxon>
        <taxon>Bacteroidia</taxon>
        <taxon>Bacteroidales</taxon>
        <taxon>Bacteroidaceae</taxon>
        <taxon>Caecibacteroides</taxon>
    </lineage>
</organism>
<gene>
    <name evidence="2" type="ORF">H6D15_02565</name>
</gene>